<dbReference type="InterPro" id="IPR036291">
    <property type="entry name" value="NAD(P)-bd_dom_sf"/>
</dbReference>
<evidence type="ECO:0000256" key="1">
    <source>
        <dbReference type="ARBA" id="ARBA00007637"/>
    </source>
</evidence>
<sequence>MKKVIVSGANGFVGSHTVKYLLDQGVEVVALCHAGHCDHLPQAANLTVVPFDLHDVKQSLADISVSDYDVFYHFAWDGSAGTKRADTKLQLANAQWTVETLIEAKRLGCKKFVGAGSIMEHETMIAAYTNGNRPGLGYIYGAGKTAAHMLCMSKANELGIDLVWGEITNAYGVGELSPRMVNTTLRKCLKGKKPQFTAGTQNYDFIYIDDVARAFYLLGQKGKAFHEYVIGSGQAKPLKEFLLEMKEAVAPDLDFIFGDVPFTGINLPLETFATEQTFLDTGFKAQVSFGQGTQKTYAWLASLEEE</sequence>
<evidence type="ECO:0000313" key="3">
    <source>
        <dbReference type="EMBL" id="SEM94240.1"/>
    </source>
</evidence>
<protein>
    <submittedName>
        <fullName evidence="3">Nucleoside-diphosphate-sugar epimerase</fullName>
    </submittedName>
</protein>
<reference evidence="3 4" key="1">
    <citation type="submission" date="2016-10" db="EMBL/GenBank/DDBJ databases">
        <authorList>
            <person name="Varghese N."/>
            <person name="Submissions S."/>
        </authorList>
    </citation>
    <scope>NUCLEOTIDE SEQUENCE [LARGE SCALE GENOMIC DNA]</scope>
    <source>
        <strain evidence="3 4">WC1T17</strain>
    </source>
</reference>
<dbReference type="Gene3D" id="3.90.25.10">
    <property type="entry name" value="UDP-galactose 4-epimerase, domain 1"/>
    <property type="match status" value="1"/>
</dbReference>
<organism evidence="3 4">
    <name type="scientific">Ligilactobacillus ruminis</name>
    <dbReference type="NCBI Taxonomy" id="1623"/>
    <lineage>
        <taxon>Bacteria</taxon>
        <taxon>Bacillati</taxon>
        <taxon>Bacillota</taxon>
        <taxon>Bacilli</taxon>
        <taxon>Lactobacillales</taxon>
        <taxon>Lactobacillaceae</taxon>
        <taxon>Ligilactobacillus</taxon>
    </lineage>
</organism>
<comment type="caution">
    <text evidence="3">The sequence shown here is derived from an EMBL/GenBank/DDBJ whole genome shotgun (WGS) entry which is preliminary data.</text>
</comment>
<proteinExistence type="inferred from homology"/>
<evidence type="ECO:0000313" key="4">
    <source>
        <dbReference type="Proteomes" id="UP000182089"/>
    </source>
</evidence>
<name>A0ABY1ADU5_9LACO</name>
<feature type="domain" description="NAD-dependent epimerase/dehydratase" evidence="2">
    <location>
        <begin position="4"/>
        <end position="231"/>
    </location>
</feature>
<dbReference type="InterPro" id="IPR001509">
    <property type="entry name" value="Epimerase_deHydtase"/>
</dbReference>
<dbReference type="Proteomes" id="UP000182089">
    <property type="component" value="Unassembled WGS sequence"/>
</dbReference>
<gene>
    <name evidence="3" type="ORF">SAMN05216431_11514</name>
</gene>
<comment type="similarity">
    <text evidence="1">Belongs to the NAD(P)-dependent epimerase/dehydratase family.</text>
</comment>
<evidence type="ECO:0000259" key="2">
    <source>
        <dbReference type="Pfam" id="PF01370"/>
    </source>
</evidence>
<dbReference type="Pfam" id="PF01370">
    <property type="entry name" value="Epimerase"/>
    <property type="match status" value="1"/>
</dbReference>
<accession>A0ABY1ADU5</accession>
<dbReference type="EMBL" id="FOCC01000015">
    <property type="protein sequence ID" value="SEM94240.1"/>
    <property type="molecule type" value="Genomic_DNA"/>
</dbReference>
<dbReference type="PANTHER" id="PTHR43000">
    <property type="entry name" value="DTDP-D-GLUCOSE 4,6-DEHYDRATASE-RELATED"/>
    <property type="match status" value="1"/>
</dbReference>
<dbReference type="SUPFAM" id="SSF51735">
    <property type="entry name" value="NAD(P)-binding Rossmann-fold domains"/>
    <property type="match status" value="1"/>
</dbReference>
<dbReference type="Gene3D" id="3.40.50.720">
    <property type="entry name" value="NAD(P)-binding Rossmann-like Domain"/>
    <property type="match status" value="1"/>
</dbReference>